<evidence type="ECO:0000313" key="2">
    <source>
        <dbReference type="EMBL" id="SVA55052.1"/>
    </source>
</evidence>
<dbReference type="AlphaFoldDB" id="A0A381WRP3"/>
<gene>
    <name evidence="2" type="ORF">METZ01_LOCUS107906</name>
</gene>
<sequence>MSNVPIIIGVVTLIISVSIVSSLIVLFKPKQDKKSEDCDK</sequence>
<protein>
    <submittedName>
        <fullName evidence="2">Uncharacterized protein</fullName>
    </submittedName>
</protein>
<accession>A0A381WRP3</accession>
<keyword evidence="1" id="KW-0472">Membrane</keyword>
<organism evidence="2">
    <name type="scientific">marine metagenome</name>
    <dbReference type="NCBI Taxonomy" id="408172"/>
    <lineage>
        <taxon>unclassified sequences</taxon>
        <taxon>metagenomes</taxon>
        <taxon>ecological metagenomes</taxon>
    </lineage>
</organism>
<name>A0A381WRP3_9ZZZZ</name>
<reference evidence="2" key="1">
    <citation type="submission" date="2018-05" db="EMBL/GenBank/DDBJ databases">
        <authorList>
            <person name="Lanie J.A."/>
            <person name="Ng W.-L."/>
            <person name="Kazmierczak K.M."/>
            <person name="Andrzejewski T.M."/>
            <person name="Davidsen T.M."/>
            <person name="Wayne K.J."/>
            <person name="Tettelin H."/>
            <person name="Glass J.I."/>
            <person name="Rusch D."/>
            <person name="Podicherti R."/>
            <person name="Tsui H.-C.T."/>
            <person name="Winkler M.E."/>
        </authorList>
    </citation>
    <scope>NUCLEOTIDE SEQUENCE</scope>
</reference>
<keyword evidence="1" id="KW-1133">Transmembrane helix</keyword>
<proteinExistence type="predicted"/>
<dbReference type="EMBL" id="UINC01012630">
    <property type="protein sequence ID" value="SVA55052.1"/>
    <property type="molecule type" value="Genomic_DNA"/>
</dbReference>
<evidence type="ECO:0000256" key="1">
    <source>
        <dbReference type="SAM" id="Phobius"/>
    </source>
</evidence>
<feature type="transmembrane region" description="Helical" evidence="1">
    <location>
        <begin position="6"/>
        <end position="27"/>
    </location>
</feature>
<keyword evidence="1" id="KW-0812">Transmembrane</keyword>